<sequence>MASYILVRIASIQYKYYYQIIKKEDILSAFLQLGKPVSVRLENGEIISAKYLYKSDKIKSLMIMKNHLEEEHVNQVRHEDMVSIGPNRSLIRSSVLATRKLLMELFPKTTLAGKVCNIFKNMFPNYT</sequence>
<dbReference type="GeneID" id="108564109"/>
<evidence type="ECO:0000313" key="1">
    <source>
        <dbReference type="Proteomes" id="UP000695000"/>
    </source>
</evidence>
<organism evidence="1 2">
    <name type="scientific">Nicrophorus vespilloides</name>
    <name type="common">Boreal carrion beetle</name>
    <dbReference type="NCBI Taxonomy" id="110193"/>
    <lineage>
        <taxon>Eukaryota</taxon>
        <taxon>Metazoa</taxon>
        <taxon>Ecdysozoa</taxon>
        <taxon>Arthropoda</taxon>
        <taxon>Hexapoda</taxon>
        <taxon>Insecta</taxon>
        <taxon>Pterygota</taxon>
        <taxon>Neoptera</taxon>
        <taxon>Endopterygota</taxon>
        <taxon>Coleoptera</taxon>
        <taxon>Polyphaga</taxon>
        <taxon>Staphyliniformia</taxon>
        <taxon>Silphidae</taxon>
        <taxon>Nicrophorinae</taxon>
        <taxon>Nicrophorus</taxon>
    </lineage>
</organism>
<proteinExistence type="predicted"/>
<keyword evidence="1" id="KW-1185">Reference proteome</keyword>
<gene>
    <name evidence="2" type="primary">LOC108564109</name>
</gene>
<dbReference type="Proteomes" id="UP000695000">
    <property type="component" value="Unplaced"/>
</dbReference>
<dbReference type="RefSeq" id="XP_017778522.1">
    <property type="nucleotide sequence ID" value="XM_017923033.1"/>
</dbReference>
<accession>A0ABM1MVC2</accession>
<evidence type="ECO:0000313" key="2">
    <source>
        <dbReference type="RefSeq" id="XP_017778522.1"/>
    </source>
</evidence>
<reference evidence="2" key="1">
    <citation type="submission" date="2025-08" db="UniProtKB">
        <authorList>
            <consortium name="RefSeq"/>
        </authorList>
    </citation>
    <scope>IDENTIFICATION</scope>
    <source>
        <tissue evidence="2">Whole Larva</tissue>
    </source>
</reference>
<name>A0ABM1MVC2_NICVS</name>
<protein>
    <submittedName>
        <fullName evidence="2">Uncharacterized protein LOC108564109</fullName>
    </submittedName>
</protein>